<evidence type="ECO:0000313" key="3">
    <source>
        <dbReference type="Proteomes" id="UP000317496"/>
    </source>
</evidence>
<name>A0A516H318_9PROT</name>
<dbReference type="PIRSF" id="PIRSF033239">
    <property type="entry name" value="ExoD"/>
    <property type="match status" value="1"/>
</dbReference>
<accession>A0A516H318</accession>
<dbReference type="EMBL" id="CP041636">
    <property type="protein sequence ID" value="QDO98167.1"/>
    <property type="molecule type" value="Genomic_DNA"/>
</dbReference>
<keyword evidence="1" id="KW-0812">Transmembrane</keyword>
<feature type="transmembrane region" description="Helical" evidence="1">
    <location>
        <begin position="140"/>
        <end position="161"/>
    </location>
</feature>
<dbReference type="Pfam" id="PF06055">
    <property type="entry name" value="ExoD"/>
    <property type="match status" value="1"/>
</dbReference>
<dbReference type="KEGG" id="fer:FNB15_13200"/>
<organism evidence="2 3">
    <name type="scientific">Ferrovibrio terrae</name>
    <dbReference type="NCBI Taxonomy" id="2594003"/>
    <lineage>
        <taxon>Bacteria</taxon>
        <taxon>Pseudomonadati</taxon>
        <taxon>Pseudomonadota</taxon>
        <taxon>Alphaproteobacteria</taxon>
        <taxon>Rhodospirillales</taxon>
        <taxon>Rhodospirillaceae</taxon>
        <taxon>Ferrovibrio</taxon>
    </lineage>
</organism>
<dbReference type="PANTHER" id="PTHR41795:SF1">
    <property type="entry name" value="EXOPOLYSACCHARIDE SYNTHESIS PROTEIN"/>
    <property type="match status" value="1"/>
</dbReference>
<feature type="transmembrane region" description="Helical" evidence="1">
    <location>
        <begin position="198"/>
        <end position="217"/>
    </location>
</feature>
<keyword evidence="1" id="KW-0472">Membrane</keyword>
<gene>
    <name evidence="2" type="ORF">FNB15_13200</name>
</gene>
<dbReference type="OrthoDB" id="8446803at2"/>
<keyword evidence="1" id="KW-1133">Transmembrane helix</keyword>
<dbReference type="Proteomes" id="UP000317496">
    <property type="component" value="Chromosome"/>
</dbReference>
<evidence type="ECO:0000256" key="1">
    <source>
        <dbReference type="SAM" id="Phobius"/>
    </source>
</evidence>
<feature type="transmembrane region" description="Helical" evidence="1">
    <location>
        <begin position="79"/>
        <end position="97"/>
    </location>
</feature>
<evidence type="ECO:0000313" key="2">
    <source>
        <dbReference type="EMBL" id="QDO98167.1"/>
    </source>
</evidence>
<dbReference type="AlphaFoldDB" id="A0A516H318"/>
<feature type="transmembrane region" description="Helical" evidence="1">
    <location>
        <begin position="167"/>
        <end position="186"/>
    </location>
</feature>
<sequence length="227" mass="23929">MLSTHSIAIIIGMDGTVSAIPSGRPRRRSVAGDLSRLRRHGRSRGMTLAEAGGIVAQRSTPLLLLFLGLLGFIPSPGLPLGFIVGSLVVCVAVGLLLSPDNPPMPALLGRQRLSAGLLRRFMAFAIPFIRRLERHCRPRMTWMVSGLGAVVAALGIVIQGVGLALPLPFGNVPFALGIVLIALGLLTRDGLGALAGHFVGIASMALFVTLGIGLIRAGTDFTDWLFW</sequence>
<protein>
    <submittedName>
        <fullName evidence="2">Exopolysaccharide biosynthesis protein</fullName>
    </submittedName>
</protein>
<proteinExistence type="predicted"/>
<reference evidence="2 3" key="1">
    <citation type="submission" date="2019-07" db="EMBL/GenBank/DDBJ databases">
        <title>Genome sequencing for Ferrovibrio sp. K5.</title>
        <authorList>
            <person name="Park S.-J."/>
        </authorList>
    </citation>
    <scope>NUCLEOTIDE SEQUENCE [LARGE SCALE GENOMIC DNA]</scope>
    <source>
        <strain evidence="2 3">K5</strain>
    </source>
</reference>
<dbReference type="RefSeq" id="WP_144069148.1">
    <property type="nucleotide sequence ID" value="NZ_CP041636.1"/>
</dbReference>
<dbReference type="InterPro" id="IPR010331">
    <property type="entry name" value="ExoD"/>
</dbReference>
<keyword evidence="3" id="KW-1185">Reference proteome</keyword>
<dbReference type="PANTHER" id="PTHR41795">
    <property type="entry name" value="EXOPOLYSACCHARIDE SYNTHESIS PROTEIN"/>
    <property type="match status" value="1"/>
</dbReference>